<keyword evidence="2" id="KW-1185">Reference proteome</keyword>
<dbReference type="EMBL" id="JAIWYP010000003">
    <property type="protein sequence ID" value="KAH3848018.1"/>
    <property type="molecule type" value="Genomic_DNA"/>
</dbReference>
<gene>
    <name evidence="1" type="ORF">DPMN_090355</name>
</gene>
<comment type="caution">
    <text evidence="1">The sequence shown here is derived from an EMBL/GenBank/DDBJ whole genome shotgun (WGS) entry which is preliminary data.</text>
</comment>
<evidence type="ECO:0000313" key="2">
    <source>
        <dbReference type="Proteomes" id="UP000828390"/>
    </source>
</evidence>
<reference evidence="1" key="2">
    <citation type="submission" date="2020-11" db="EMBL/GenBank/DDBJ databases">
        <authorList>
            <person name="McCartney M.A."/>
            <person name="Auch B."/>
            <person name="Kono T."/>
            <person name="Mallez S."/>
            <person name="Becker A."/>
            <person name="Gohl D.M."/>
            <person name="Silverstein K.A.T."/>
            <person name="Koren S."/>
            <person name="Bechman K.B."/>
            <person name="Herman A."/>
            <person name="Abrahante J.E."/>
            <person name="Garbe J."/>
        </authorList>
    </citation>
    <scope>NUCLEOTIDE SEQUENCE</scope>
    <source>
        <strain evidence="1">Duluth1</strain>
        <tissue evidence="1">Whole animal</tissue>
    </source>
</reference>
<dbReference type="Proteomes" id="UP000828390">
    <property type="component" value="Unassembled WGS sequence"/>
</dbReference>
<sequence length="86" mass="10413">MEWIRLDYTNNWREDPHTEEIHDHTEGVAIMMSPAAANALMEWQPVTSRIMIDRFNSNWRKVIIIQCYTPLTMQIKRQRKTFYNTQ</sequence>
<name>A0A9D4KXK2_DREPO</name>
<organism evidence="1 2">
    <name type="scientific">Dreissena polymorpha</name>
    <name type="common">Zebra mussel</name>
    <name type="synonym">Mytilus polymorpha</name>
    <dbReference type="NCBI Taxonomy" id="45954"/>
    <lineage>
        <taxon>Eukaryota</taxon>
        <taxon>Metazoa</taxon>
        <taxon>Spiralia</taxon>
        <taxon>Lophotrochozoa</taxon>
        <taxon>Mollusca</taxon>
        <taxon>Bivalvia</taxon>
        <taxon>Autobranchia</taxon>
        <taxon>Heteroconchia</taxon>
        <taxon>Euheterodonta</taxon>
        <taxon>Imparidentia</taxon>
        <taxon>Neoheterodontei</taxon>
        <taxon>Myida</taxon>
        <taxon>Dreissenoidea</taxon>
        <taxon>Dreissenidae</taxon>
        <taxon>Dreissena</taxon>
    </lineage>
</organism>
<accession>A0A9D4KXK2</accession>
<protein>
    <submittedName>
        <fullName evidence="1">Uncharacterized protein</fullName>
    </submittedName>
</protein>
<proteinExistence type="predicted"/>
<evidence type="ECO:0000313" key="1">
    <source>
        <dbReference type="EMBL" id="KAH3848018.1"/>
    </source>
</evidence>
<reference evidence="1" key="1">
    <citation type="journal article" date="2019" name="bioRxiv">
        <title>The Genome of the Zebra Mussel, Dreissena polymorpha: A Resource for Invasive Species Research.</title>
        <authorList>
            <person name="McCartney M.A."/>
            <person name="Auch B."/>
            <person name="Kono T."/>
            <person name="Mallez S."/>
            <person name="Zhang Y."/>
            <person name="Obille A."/>
            <person name="Becker A."/>
            <person name="Abrahante J.E."/>
            <person name="Garbe J."/>
            <person name="Badalamenti J.P."/>
            <person name="Herman A."/>
            <person name="Mangelson H."/>
            <person name="Liachko I."/>
            <person name="Sullivan S."/>
            <person name="Sone E.D."/>
            <person name="Koren S."/>
            <person name="Silverstein K.A.T."/>
            <person name="Beckman K.B."/>
            <person name="Gohl D.M."/>
        </authorList>
    </citation>
    <scope>NUCLEOTIDE SEQUENCE</scope>
    <source>
        <strain evidence="1">Duluth1</strain>
        <tissue evidence="1">Whole animal</tissue>
    </source>
</reference>
<dbReference type="AlphaFoldDB" id="A0A9D4KXK2"/>